<name>A0A9D1FG69_9PROT</name>
<reference evidence="2" key="1">
    <citation type="submission" date="2020-10" db="EMBL/GenBank/DDBJ databases">
        <authorList>
            <person name="Gilroy R."/>
        </authorList>
    </citation>
    <scope>NUCLEOTIDE SEQUENCE</scope>
    <source>
        <strain evidence="2">ChiGjej3B3-5194</strain>
    </source>
</reference>
<sequence length="294" mass="33450">MKKLFLIFMCLTVPVGALAADADDKDALFGISHDAQKLQLSVRRIGLDWSKTQVQNAEEYQDSPVSALNATSQDYIKGVFDTILEYTKNKFKWDNSLFMEYGKTTLKPYNAPATTDENADKILFSSDLSYECWEFAGLKFGPTVRAAYETQFADSDDSPRQNIIRNSAGISLFDHTIIKSLYLTGIHEYDFTYAGAQNSKIGAEFGWRLEYTIRPGVKLSSDGYYREYFSYSEYVSTDLERDLSAVIRFDTNLWGNFTMGPYAQYRLARARGAEHYGSNLIFGISFNYITDFLL</sequence>
<dbReference type="InterPro" id="IPR021428">
    <property type="entry name" value="DUF3078"/>
</dbReference>
<reference evidence="2" key="2">
    <citation type="journal article" date="2021" name="PeerJ">
        <title>Extensive microbial diversity within the chicken gut microbiome revealed by metagenomics and culture.</title>
        <authorList>
            <person name="Gilroy R."/>
            <person name="Ravi A."/>
            <person name="Getino M."/>
            <person name="Pursley I."/>
            <person name="Horton D.L."/>
            <person name="Alikhan N.F."/>
            <person name="Baker D."/>
            <person name="Gharbi K."/>
            <person name="Hall N."/>
            <person name="Watson M."/>
            <person name="Adriaenssens E.M."/>
            <person name="Foster-Nyarko E."/>
            <person name="Jarju S."/>
            <person name="Secka A."/>
            <person name="Antonio M."/>
            <person name="Oren A."/>
            <person name="Chaudhuri R.R."/>
            <person name="La Ragione R."/>
            <person name="Hildebrand F."/>
            <person name="Pallen M.J."/>
        </authorList>
    </citation>
    <scope>NUCLEOTIDE SEQUENCE</scope>
    <source>
        <strain evidence="2">ChiGjej3B3-5194</strain>
    </source>
</reference>
<feature type="chain" id="PRO_5039203573" evidence="1">
    <location>
        <begin position="20"/>
        <end position="294"/>
    </location>
</feature>
<dbReference type="AlphaFoldDB" id="A0A9D1FG69"/>
<gene>
    <name evidence="2" type="ORF">IAD02_04060</name>
</gene>
<evidence type="ECO:0000256" key="1">
    <source>
        <dbReference type="SAM" id="SignalP"/>
    </source>
</evidence>
<comment type="caution">
    <text evidence="2">The sequence shown here is derived from an EMBL/GenBank/DDBJ whole genome shotgun (WGS) entry which is preliminary data.</text>
</comment>
<proteinExistence type="predicted"/>
<dbReference type="Pfam" id="PF11276">
    <property type="entry name" value="DUF3078"/>
    <property type="match status" value="1"/>
</dbReference>
<protein>
    <submittedName>
        <fullName evidence="2">DUF3078 domain-containing protein</fullName>
    </submittedName>
</protein>
<evidence type="ECO:0000313" key="3">
    <source>
        <dbReference type="Proteomes" id="UP000886742"/>
    </source>
</evidence>
<keyword evidence="1" id="KW-0732">Signal</keyword>
<dbReference type="Proteomes" id="UP000886742">
    <property type="component" value="Unassembled WGS sequence"/>
</dbReference>
<feature type="signal peptide" evidence="1">
    <location>
        <begin position="1"/>
        <end position="19"/>
    </location>
</feature>
<dbReference type="EMBL" id="DVJI01000012">
    <property type="protein sequence ID" value="HIS71129.1"/>
    <property type="molecule type" value="Genomic_DNA"/>
</dbReference>
<organism evidence="2 3">
    <name type="scientific">Candidatus Enterousia intestinigallinarum</name>
    <dbReference type="NCBI Taxonomy" id="2840790"/>
    <lineage>
        <taxon>Bacteria</taxon>
        <taxon>Pseudomonadati</taxon>
        <taxon>Pseudomonadota</taxon>
        <taxon>Alphaproteobacteria</taxon>
        <taxon>Candidatus Enterousia</taxon>
    </lineage>
</organism>
<evidence type="ECO:0000313" key="2">
    <source>
        <dbReference type="EMBL" id="HIS71129.1"/>
    </source>
</evidence>
<accession>A0A9D1FG69</accession>